<feature type="compositionally biased region" description="Polar residues" evidence="1">
    <location>
        <begin position="643"/>
        <end position="659"/>
    </location>
</feature>
<keyword evidence="5" id="KW-1185">Reference proteome</keyword>
<feature type="domain" description="DUF4378" evidence="3">
    <location>
        <begin position="780"/>
        <end position="925"/>
    </location>
</feature>
<dbReference type="Pfam" id="PF12552">
    <property type="entry name" value="DUF3741"/>
    <property type="match status" value="1"/>
</dbReference>
<feature type="region of interest" description="Disordered" evidence="1">
    <location>
        <begin position="383"/>
        <end position="421"/>
    </location>
</feature>
<evidence type="ECO:0000259" key="3">
    <source>
        <dbReference type="Pfam" id="PF14309"/>
    </source>
</evidence>
<feature type="region of interest" description="Disordered" evidence="1">
    <location>
        <begin position="640"/>
        <end position="659"/>
    </location>
</feature>
<dbReference type="InterPro" id="IPR025486">
    <property type="entry name" value="DUF4378"/>
</dbReference>
<evidence type="ECO:0000313" key="4">
    <source>
        <dbReference type="EMBL" id="KAK9197820.1"/>
    </source>
</evidence>
<evidence type="ECO:0000259" key="2">
    <source>
        <dbReference type="Pfam" id="PF12552"/>
    </source>
</evidence>
<proteinExistence type="predicted"/>
<name>A0AAP0M9E5_9ROSI</name>
<dbReference type="AlphaFoldDB" id="A0AAP0M9E5"/>
<dbReference type="EMBL" id="JBCGBO010000005">
    <property type="protein sequence ID" value="KAK9197820.1"/>
    <property type="molecule type" value="Genomic_DNA"/>
</dbReference>
<evidence type="ECO:0000313" key="5">
    <source>
        <dbReference type="Proteomes" id="UP001428341"/>
    </source>
</evidence>
<evidence type="ECO:0000256" key="1">
    <source>
        <dbReference type="SAM" id="MobiDB-lite"/>
    </source>
</evidence>
<sequence>MEKISPKNPVVYERYKSSCAWSLIRFCDFGQGDSNNRKLISHGKGLNSQVLSGLDSRNRLDLLSNSNVKCQCIDGGVNNKSQMIDSAKADVMRMRKGEGEMATELQVNKKITNTEGQHTPSNNTQPVGRLPTNHKRKTSKTFQMHGCKDIATMGQRQPYNESSADRSSIKCTKAIPTEASGTKAHPRRDCDCRSVSHPKNNRVSEINLQVKMNEAAEAFVNQKFTKGKFLGKNKASHQSKHFLDALEILNSNKELFINLLQDPNSLLVKHIQDLRHSQGNKQEINCSFPEAKLSENCGTTVRSKEHVCNQVSCDRYPTKGSFDPQTSERIVVLKCGSIAMQNGAADTSDCSSPESLYRLRNEMQSAKPAYFSLGHMKRKLRHAIGFSRKEKKPSTSTDCTRHESPIDIEDSGDGGGGNCPETAQSNSLSKCNLGTGQMAKSLCVRKGAKMGKLKDSASGTKEPVAANGGSDLGNSTSSIVGYLKQIESNIYLESTNHLSEVLRKRNEDFSRKQVLTNSRRIGSLPEYDFLGRYQDHGFNAAQMRFSSYSYYQMVNEKKQHQKEKKNGYLSPVRQIIEAPSLADYKRFTDQLQIFDRKPNDSGNHFPDIKRYKRFSSLSDPSSSRGSVYNSVKRGEISSLGVPLQSNESHNNGATQGSGPTYTYEDNELLECSKLDFPMESLTSPSSEDAYFSSPLSMKKLEESNGMKDKAEHASPVSVLDQFFVEDIPSPLSTISRSAEPVVEPKQDYCEENSCTAPVTSPADLKINSSNTMNEHESLSQYVTAVLQASGTKWEELSMKCHSSDQLLEPSLIDEVELLPNLLTVDKKLLFDYINEVLLEVYQSHFSCCPRLSFLIPQIRPVQAGTNVVKEVMKCVDLGILFHRQFQTLEELVEKDLGKSRTTWMDIRIDTEVAVTELVESVLEELELEISIDLHT</sequence>
<feature type="compositionally biased region" description="Polar residues" evidence="1">
    <location>
        <begin position="114"/>
        <end position="126"/>
    </location>
</feature>
<feature type="domain" description="DUF3741" evidence="2">
    <location>
        <begin position="221"/>
        <end position="265"/>
    </location>
</feature>
<protein>
    <recommendedName>
        <fullName evidence="6">DUF4378 domain-containing protein</fullName>
    </recommendedName>
</protein>
<gene>
    <name evidence="4" type="ORF">WN944_013003</name>
</gene>
<feature type="region of interest" description="Disordered" evidence="1">
    <location>
        <begin position="452"/>
        <end position="471"/>
    </location>
</feature>
<dbReference type="InterPro" id="IPR022212">
    <property type="entry name" value="DUF3741"/>
</dbReference>
<accession>A0AAP0M9E5</accession>
<dbReference type="PANTHER" id="PTHR47212">
    <property type="entry name" value="ADHESIN-LIKE PROTEIN, PUTATIVE (DUF3741)-RELATED"/>
    <property type="match status" value="1"/>
</dbReference>
<feature type="region of interest" description="Disordered" evidence="1">
    <location>
        <begin position="114"/>
        <end position="142"/>
    </location>
</feature>
<reference evidence="4 5" key="1">
    <citation type="submission" date="2024-05" db="EMBL/GenBank/DDBJ databases">
        <title>Haplotype-resolved chromosome-level genome assembly of Huyou (Citrus changshanensis).</title>
        <authorList>
            <person name="Miao C."/>
            <person name="Chen W."/>
            <person name="Wu Y."/>
            <person name="Wang L."/>
            <person name="Zhao S."/>
            <person name="Grierson D."/>
            <person name="Xu C."/>
            <person name="Chen K."/>
        </authorList>
    </citation>
    <scope>NUCLEOTIDE SEQUENCE [LARGE SCALE GENOMIC DNA]</scope>
    <source>
        <strain evidence="4">01-14</strain>
        <tissue evidence="4">Leaf</tissue>
    </source>
</reference>
<dbReference type="PANTHER" id="PTHR47212:SF2">
    <property type="entry name" value="DUF3741 DOMAIN-CONTAINING PROTEIN"/>
    <property type="match status" value="1"/>
</dbReference>
<evidence type="ECO:0008006" key="6">
    <source>
        <dbReference type="Google" id="ProtNLM"/>
    </source>
</evidence>
<comment type="caution">
    <text evidence="4">The sequence shown here is derived from an EMBL/GenBank/DDBJ whole genome shotgun (WGS) entry which is preliminary data.</text>
</comment>
<organism evidence="4 5">
    <name type="scientific">Citrus x changshan-huyou</name>
    <dbReference type="NCBI Taxonomy" id="2935761"/>
    <lineage>
        <taxon>Eukaryota</taxon>
        <taxon>Viridiplantae</taxon>
        <taxon>Streptophyta</taxon>
        <taxon>Embryophyta</taxon>
        <taxon>Tracheophyta</taxon>
        <taxon>Spermatophyta</taxon>
        <taxon>Magnoliopsida</taxon>
        <taxon>eudicotyledons</taxon>
        <taxon>Gunneridae</taxon>
        <taxon>Pentapetalae</taxon>
        <taxon>rosids</taxon>
        <taxon>malvids</taxon>
        <taxon>Sapindales</taxon>
        <taxon>Rutaceae</taxon>
        <taxon>Aurantioideae</taxon>
        <taxon>Citrus</taxon>
    </lineage>
</organism>
<dbReference type="Proteomes" id="UP001428341">
    <property type="component" value="Unassembled WGS sequence"/>
</dbReference>
<dbReference type="Pfam" id="PF14309">
    <property type="entry name" value="DUF4378"/>
    <property type="match status" value="1"/>
</dbReference>